<dbReference type="InterPro" id="IPR000281">
    <property type="entry name" value="HTH_RpiR"/>
</dbReference>
<dbReference type="InterPro" id="IPR035472">
    <property type="entry name" value="RpiR-like_SIS"/>
</dbReference>
<evidence type="ECO:0000259" key="5">
    <source>
        <dbReference type="PROSITE" id="PS51464"/>
    </source>
</evidence>
<dbReference type="Gene3D" id="3.40.50.10490">
    <property type="entry name" value="Glucose-6-phosphate isomerase like protein, domain 1"/>
    <property type="match status" value="1"/>
</dbReference>
<dbReference type="PROSITE" id="PS51464">
    <property type="entry name" value="SIS"/>
    <property type="match status" value="1"/>
</dbReference>
<name>A0A2S7FEI0_CLOBU</name>
<dbReference type="AlphaFoldDB" id="A0A2S7FEI0"/>
<dbReference type="InterPro" id="IPR001347">
    <property type="entry name" value="SIS_dom"/>
</dbReference>
<feature type="domain" description="SIS" evidence="5">
    <location>
        <begin position="104"/>
        <end position="239"/>
    </location>
</feature>
<dbReference type="InterPro" id="IPR046348">
    <property type="entry name" value="SIS_dom_sf"/>
</dbReference>
<keyword evidence="3" id="KW-0804">Transcription</keyword>
<organism evidence="6 7">
    <name type="scientific">Clostridium butyricum</name>
    <dbReference type="NCBI Taxonomy" id="1492"/>
    <lineage>
        <taxon>Bacteria</taxon>
        <taxon>Bacillati</taxon>
        <taxon>Bacillota</taxon>
        <taxon>Clostridia</taxon>
        <taxon>Eubacteriales</taxon>
        <taxon>Clostridiaceae</taxon>
        <taxon>Clostridium</taxon>
    </lineage>
</organism>
<dbReference type="CDD" id="cd05013">
    <property type="entry name" value="SIS_RpiR"/>
    <property type="match status" value="1"/>
</dbReference>
<keyword evidence="2" id="KW-0238">DNA-binding</keyword>
<dbReference type="GO" id="GO:1901135">
    <property type="term" value="P:carbohydrate derivative metabolic process"/>
    <property type="evidence" value="ECO:0007669"/>
    <property type="project" value="InterPro"/>
</dbReference>
<dbReference type="SUPFAM" id="SSF46689">
    <property type="entry name" value="Homeodomain-like"/>
    <property type="match status" value="1"/>
</dbReference>
<dbReference type="GO" id="GO:0003677">
    <property type="term" value="F:DNA binding"/>
    <property type="evidence" value="ECO:0007669"/>
    <property type="project" value="UniProtKB-KW"/>
</dbReference>
<dbReference type="RefSeq" id="WP_043663959.1">
    <property type="nucleotide sequence ID" value="NZ_JSEG01000009.1"/>
</dbReference>
<evidence type="ECO:0000313" key="7">
    <source>
        <dbReference type="Proteomes" id="UP000238081"/>
    </source>
</evidence>
<dbReference type="PANTHER" id="PTHR30514">
    <property type="entry name" value="GLUCOKINASE"/>
    <property type="match status" value="1"/>
</dbReference>
<protein>
    <submittedName>
        <fullName evidence="6">Transcriptional regulator</fullName>
    </submittedName>
</protein>
<accession>A0A2S7FEI0</accession>
<sequence length="245" mass="28256">MFGCEVIKGLNELELSVYEYIMKNSEKVMYMKIRDLANEVHVSTTTVLRFCRKLNCDGFSEFKLKFKMYIEEKEEKKVNEDASFIIDNFKRLSSEEFKANIDHLCDLIRMHDNIAFLGGGLSGIVGKYASRYITSIGKFSIYIDDLFYPINCESYKNGLVIVLSESGETVEIINAINRFKKEKCTIASITNSENTTIAKISDFNISYYIPEERIGDIDITSHLPPMYILETVGRKLYNEKIRSKK</sequence>
<dbReference type="Gene3D" id="1.10.10.10">
    <property type="entry name" value="Winged helix-like DNA-binding domain superfamily/Winged helix DNA-binding domain"/>
    <property type="match status" value="1"/>
</dbReference>
<dbReference type="EMBL" id="LRDH01000035">
    <property type="protein sequence ID" value="PPV17331.1"/>
    <property type="molecule type" value="Genomic_DNA"/>
</dbReference>
<reference evidence="6 7" key="1">
    <citation type="submission" date="2016-01" db="EMBL/GenBank/DDBJ databases">
        <title>Characterization of the Clostridium difficile lineages that are prevalent in Hong Kong and China.</title>
        <authorList>
            <person name="Kwok J.S.-L."/>
            <person name="Lam W.-Y."/>
            <person name="Ip M."/>
            <person name="Chan T.-F."/>
            <person name="Hawkey P.M."/>
            <person name="Tsui S.K.-W."/>
        </authorList>
    </citation>
    <scope>NUCLEOTIDE SEQUENCE [LARGE SCALE GENOMIC DNA]</scope>
    <source>
        <strain evidence="6 7">300064</strain>
    </source>
</reference>
<proteinExistence type="predicted"/>
<dbReference type="InterPro" id="IPR009057">
    <property type="entry name" value="Homeodomain-like_sf"/>
</dbReference>
<dbReference type="Pfam" id="PF01418">
    <property type="entry name" value="HTH_6"/>
    <property type="match status" value="1"/>
</dbReference>
<dbReference type="Proteomes" id="UP000238081">
    <property type="component" value="Unassembled WGS sequence"/>
</dbReference>
<evidence type="ECO:0000256" key="1">
    <source>
        <dbReference type="ARBA" id="ARBA00023015"/>
    </source>
</evidence>
<dbReference type="GO" id="GO:0097367">
    <property type="term" value="F:carbohydrate derivative binding"/>
    <property type="evidence" value="ECO:0007669"/>
    <property type="project" value="InterPro"/>
</dbReference>
<dbReference type="PROSITE" id="PS51071">
    <property type="entry name" value="HTH_RPIR"/>
    <property type="match status" value="1"/>
</dbReference>
<dbReference type="GO" id="GO:0003700">
    <property type="term" value="F:DNA-binding transcription factor activity"/>
    <property type="evidence" value="ECO:0007669"/>
    <property type="project" value="InterPro"/>
</dbReference>
<feature type="domain" description="HTH rpiR-type" evidence="4">
    <location>
        <begin position="1"/>
        <end position="73"/>
    </location>
</feature>
<keyword evidence="1" id="KW-0805">Transcription regulation</keyword>
<evidence type="ECO:0000259" key="4">
    <source>
        <dbReference type="PROSITE" id="PS51071"/>
    </source>
</evidence>
<dbReference type="PANTHER" id="PTHR30514:SF1">
    <property type="entry name" value="HTH-TYPE TRANSCRIPTIONAL REGULATOR HEXR-RELATED"/>
    <property type="match status" value="1"/>
</dbReference>
<gene>
    <name evidence="6" type="ORF">AWN73_08415</name>
</gene>
<dbReference type="InterPro" id="IPR036388">
    <property type="entry name" value="WH-like_DNA-bd_sf"/>
</dbReference>
<dbReference type="InterPro" id="IPR047640">
    <property type="entry name" value="RpiR-like"/>
</dbReference>
<dbReference type="Pfam" id="PF01380">
    <property type="entry name" value="SIS"/>
    <property type="match status" value="1"/>
</dbReference>
<comment type="caution">
    <text evidence="6">The sequence shown here is derived from an EMBL/GenBank/DDBJ whole genome shotgun (WGS) entry which is preliminary data.</text>
</comment>
<evidence type="ECO:0000256" key="2">
    <source>
        <dbReference type="ARBA" id="ARBA00023125"/>
    </source>
</evidence>
<dbReference type="SUPFAM" id="SSF53697">
    <property type="entry name" value="SIS domain"/>
    <property type="match status" value="1"/>
</dbReference>
<evidence type="ECO:0000256" key="3">
    <source>
        <dbReference type="ARBA" id="ARBA00023163"/>
    </source>
</evidence>
<evidence type="ECO:0000313" key="6">
    <source>
        <dbReference type="EMBL" id="PPV17331.1"/>
    </source>
</evidence>